<dbReference type="Pfam" id="PF08922">
    <property type="entry name" value="DUF1905"/>
    <property type="match status" value="1"/>
</dbReference>
<evidence type="ECO:0000313" key="2">
    <source>
        <dbReference type="Proteomes" id="UP001177160"/>
    </source>
</evidence>
<protein>
    <submittedName>
        <fullName evidence="1">YdeI/OmpD-associated family protein</fullName>
    </submittedName>
</protein>
<name>A0ABT2Y826_9MOLU</name>
<gene>
    <name evidence="1" type="ORF">N7548_08640</name>
</gene>
<keyword evidence="2" id="KW-1185">Reference proteome</keyword>
<evidence type="ECO:0000313" key="1">
    <source>
        <dbReference type="EMBL" id="MCV2232886.1"/>
    </source>
</evidence>
<dbReference type="Proteomes" id="UP001177160">
    <property type="component" value="Unassembled WGS sequence"/>
</dbReference>
<dbReference type="SUPFAM" id="SSF141694">
    <property type="entry name" value="AF2212/PG0164-like"/>
    <property type="match status" value="1"/>
</dbReference>
<dbReference type="Gene3D" id="2.40.30.100">
    <property type="entry name" value="AF2212/PG0164-like"/>
    <property type="match status" value="1"/>
</dbReference>
<reference evidence="1" key="1">
    <citation type="submission" date="2022-09" db="EMBL/GenBank/DDBJ databases">
        <title>Novel Mycoplasma species identified in domestic and wild animals.</title>
        <authorList>
            <person name="Volokhov D.V."/>
            <person name="Furtak V.A."/>
            <person name="Zagorodnyaya T.A."/>
        </authorList>
    </citation>
    <scope>NUCLEOTIDE SEQUENCE</scope>
    <source>
        <strain evidence="1">Oakley</strain>
    </source>
</reference>
<accession>A0ABT2Y826</accession>
<dbReference type="RefSeq" id="WP_263609075.1">
    <property type="nucleotide sequence ID" value="NZ_JAOVQM010000014.1"/>
</dbReference>
<dbReference type="EMBL" id="JAOVQM010000014">
    <property type="protein sequence ID" value="MCV2232886.1"/>
    <property type="molecule type" value="Genomic_DNA"/>
</dbReference>
<dbReference type="InterPro" id="IPR037079">
    <property type="entry name" value="AF2212/PG0164-like_sf"/>
</dbReference>
<dbReference type="InterPro" id="IPR015018">
    <property type="entry name" value="DUF1905"/>
</dbReference>
<dbReference type="Pfam" id="PF13376">
    <property type="entry name" value="OmdA"/>
    <property type="match status" value="1"/>
</dbReference>
<organism evidence="1 2">
    <name type="scientific">Paracholeplasma manati</name>
    <dbReference type="NCBI Taxonomy" id="591373"/>
    <lineage>
        <taxon>Bacteria</taxon>
        <taxon>Bacillati</taxon>
        <taxon>Mycoplasmatota</taxon>
        <taxon>Mollicutes</taxon>
        <taxon>Acholeplasmatales</taxon>
        <taxon>Acholeplasmataceae</taxon>
        <taxon>Paracholeplasma</taxon>
    </lineage>
</organism>
<proteinExistence type="predicted"/>
<comment type="caution">
    <text evidence="1">The sequence shown here is derived from an EMBL/GenBank/DDBJ whole genome shotgun (WGS) entry which is preliminary data.</text>
</comment>
<sequence length="147" mass="16625">MIKTQFKTTVLSFGNNTGIEVPQVNLEALGKAKKPPVMVTIGNYEYPSTVAVMSGKYLIPLSKEHREQTGIRGGDTIIVTLTLIEGRRDVEIPEVLARFLNEHQLMDVFNQAAYSNRKEMVRKVVEAKKPETLDKRLNELLTQLKQK</sequence>